<evidence type="ECO:0000313" key="4">
    <source>
        <dbReference type="Proteomes" id="UP001333110"/>
    </source>
</evidence>
<dbReference type="PANTHER" id="PTHR12224">
    <property type="entry name" value="BETA-1,4-MANNOSYL-GLYCOPROTEIN BETA-1,4-N-ACETYLGLUCOSAMINYL-TRANSFERASE"/>
    <property type="match status" value="1"/>
</dbReference>
<dbReference type="Proteomes" id="UP001333110">
    <property type="component" value="Unassembled WGS sequence"/>
</dbReference>
<comment type="caution">
    <text evidence="3">The sequence shown here is derived from an EMBL/GenBank/DDBJ whole genome shotgun (WGS) entry which is preliminary data.</text>
</comment>
<dbReference type="Pfam" id="PF04724">
    <property type="entry name" value="Glyco_transf_17"/>
    <property type="match status" value="1"/>
</dbReference>
<keyword evidence="2" id="KW-1133">Transmembrane helix</keyword>
<dbReference type="GO" id="GO:0003830">
    <property type="term" value="F:beta-1,4-mannosylglycoprotein 4-beta-N-acetylglucosaminyltransferase activity"/>
    <property type="evidence" value="ECO:0007669"/>
    <property type="project" value="InterPro"/>
</dbReference>
<feature type="region of interest" description="Disordered" evidence="1">
    <location>
        <begin position="697"/>
        <end position="717"/>
    </location>
</feature>
<reference evidence="3 4" key="1">
    <citation type="journal article" date="2023" name="J. Hered.">
        <title>Chromosome-level genome of the wood stork (Mycteria americana) provides insight into avian chromosome evolution.</title>
        <authorList>
            <person name="Flamio R. Jr."/>
            <person name="Ramstad K.M."/>
        </authorList>
    </citation>
    <scope>NUCLEOTIDE SEQUENCE [LARGE SCALE GENOMIC DNA]</scope>
    <source>
        <strain evidence="3">JAX WOST 10</strain>
    </source>
</reference>
<dbReference type="GO" id="GO:0016020">
    <property type="term" value="C:membrane"/>
    <property type="evidence" value="ECO:0007669"/>
    <property type="project" value="InterPro"/>
</dbReference>
<feature type="compositionally biased region" description="Basic residues" evidence="1">
    <location>
        <begin position="704"/>
        <end position="717"/>
    </location>
</feature>
<evidence type="ECO:0000313" key="3">
    <source>
        <dbReference type="EMBL" id="KAK4830916.1"/>
    </source>
</evidence>
<feature type="region of interest" description="Disordered" evidence="1">
    <location>
        <begin position="627"/>
        <end position="653"/>
    </location>
</feature>
<protein>
    <recommendedName>
        <fullName evidence="5">Beta-1,4-mannosyl-glycoprotein 4-beta-N-acetylglucosaminyltransferase</fullName>
    </recommendedName>
</protein>
<gene>
    <name evidence="3" type="ORF">QYF61_014115</name>
</gene>
<dbReference type="AlphaFoldDB" id="A0AAN7Q3G1"/>
<name>A0AAN7Q3G1_MYCAM</name>
<accession>A0AAN7Q3G1</accession>
<keyword evidence="2" id="KW-0472">Membrane</keyword>
<dbReference type="EMBL" id="JAUNZN010000001">
    <property type="protein sequence ID" value="KAK4830916.1"/>
    <property type="molecule type" value="Genomic_DNA"/>
</dbReference>
<evidence type="ECO:0000256" key="2">
    <source>
        <dbReference type="SAM" id="Phobius"/>
    </source>
</evidence>
<sequence>MVLYGFEQESIHPLHGWATTEMASHQLGHDQAREARLRGCGRTRVGCEEPRDSPCVGPVAWAGCPCPPGAGTASCEGVAGTIARWAGGFISDGMGCVVPLGNFGPGRGTALGQRAAMGKHVVEGAQRMKMRRHKLFLTLCMAGLCLISFLHFLKALSYVTFPRELASLSPNLVSSFFWNNAPVTPQVSPEPGGAEFLRTPLYSHSPLLQPLPPSRASEELHKVEFVLPEDTTEYFVRTKAGGVCFKPGTKVLEKPPVGGRPEERADGAASGRPARKPLSASGTKRRKWVECVCLPGWHGPSCGVPTVVQYSNLPTKDRLVPREIPRRVINAINVNHEFDLLDVRFHELGDVVDAFVVCESNFTAYGEPRPLKFREMLLNGSFDYIRHKVLYVFLDHFPAGGRQDGWIADDYLRTFLTRDGISRLRNLRPDDVFIIDDADEIPARDGVLFLKLYDGWTEPFAFHMRKSLYGFFWKQPGTLEVVSGCTMGMLQAVYATDGIRLRRREYYTMPGFRQYENSTGHILVQWSLGSPLHFAGWHCSWCFTPEGIYFKLVSAQNGDFPRWGDYEDKRDLNYIRELIRTGGWFDGTTQEYPPADPKEQMYAPKYLLKNYQRFRYLLENPYQKAESAGPAGEAVRSQLAGRQPVEQPGRVTPALGSVTSKWLHAHVPPAAGTSCPASHNRDREDLAAAMAEGRHILAPGSGKHLLRTRHTRKNKRM</sequence>
<evidence type="ECO:0008006" key="5">
    <source>
        <dbReference type="Google" id="ProtNLM"/>
    </source>
</evidence>
<organism evidence="3 4">
    <name type="scientific">Mycteria americana</name>
    <name type="common">Wood stork</name>
    <dbReference type="NCBI Taxonomy" id="33587"/>
    <lineage>
        <taxon>Eukaryota</taxon>
        <taxon>Metazoa</taxon>
        <taxon>Chordata</taxon>
        <taxon>Craniata</taxon>
        <taxon>Vertebrata</taxon>
        <taxon>Euteleostomi</taxon>
        <taxon>Archelosauria</taxon>
        <taxon>Archosauria</taxon>
        <taxon>Dinosauria</taxon>
        <taxon>Saurischia</taxon>
        <taxon>Theropoda</taxon>
        <taxon>Coelurosauria</taxon>
        <taxon>Aves</taxon>
        <taxon>Neognathae</taxon>
        <taxon>Neoaves</taxon>
        <taxon>Aequornithes</taxon>
        <taxon>Ciconiiformes</taxon>
        <taxon>Ciconiidae</taxon>
        <taxon>Mycteria</taxon>
    </lineage>
</organism>
<dbReference type="InterPro" id="IPR006813">
    <property type="entry name" value="Glyco_trans_17"/>
</dbReference>
<feature type="region of interest" description="Disordered" evidence="1">
    <location>
        <begin position="254"/>
        <end position="281"/>
    </location>
</feature>
<feature type="transmembrane region" description="Helical" evidence="2">
    <location>
        <begin position="135"/>
        <end position="153"/>
    </location>
</feature>
<proteinExistence type="predicted"/>
<keyword evidence="2" id="KW-0812">Transmembrane</keyword>
<keyword evidence="4" id="KW-1185">Reference proteome</keyword>
<evidence type="ECO:0000256" key="1">
    <source>
        <dbReference type="SAM" id="MobiDB-lite"/>
    </source>
</evidence>
<dbReference type="PANTHER" id="PTHR12224:SF0">
    <property type="entry name" value="BETA-1,4-MANNOSYL-GLYCOPROTEIN 4-BETA-N-ACETYLGLUCOSAMINYLTRANSFERASE"/>
    <property type="match status" value="1"/>
</dbReference>
<dbReference type="GO" id="GO:0006044">
    <property type="term" value="P:N-acetylglucosamine metabolic process"/>
    <property type="evidence" value="ECO:0007669"/>
    <property type="project" value="TreeGrafter"/>
</dbReference>